<evidence type="ECO:0000256" key="6">
    <source>
        <dbReference type="ARBA" id="ARBA00038014"/>
    </source>
</evidence>
<reference evidence="7 8" key="1">
    <citation type="journal article" date="2024" name="Nat. Commun.">
        <title>Phylogenomics reveals the evolutionary origins of lichenization in chlorophyte algae.</title>
        <authorList>
            <person name="Puginier C."/>
            <person name="Libourel C."/>
            <person name="Otte J."/>
            <person name="Skaloud P."/>
            <person name="Haon M."/>
            <person name="Grisel S."/>
            <person name="Petersen M."/>
            <person name="Berrin J.G."/>
            <person name="Delaux P.M."/>
            <person name="Dal Grande F."/>
            <person name="Keller J."/>
        </authorList>
    </citation>
    <scope>NUCLEOTIDE SEQUENCE [LARGE SCALE GENOMIC DNA]</scope>
    <source>
        <strain evidence="7 8">SAG 2043</strain>
    </source>
</reference>
<organism evidence="7 8">
    <name type="scientific">[Myrmecia] bisecta</name>
    <dbReference type="NCBI Taxonomy" id="41462"/>
    <lineage>
        <taxon>Eukaryota</taxon>
        <taxon>Viridiplantae</taxon>
        <taxon>Chlorophyta</taxon>
        <taxon>core chlorophytes</taxon>
        <taxon>Trebouxiophyceae</taxon>
        <taxon>Trebouxiales</taxon>
        <taxon>Trebouxiaceae</taxon>
        <taxon>Myrmecia</taxon>
    </lineage>
</organism>
<dbReference type="GO" id="GO:0035082">
    <property type="term" value="P:axoneme assembly"/>
    <property type="evidence" value="ECO:0007669"/>
    <property type="project" value="InterPro"/>
</dbReference>
<keyword evidence="8" id="KW-1185">Reference proteome</keyword>
<evidence type="ECO:0000313" key="7">
    <source>
        <dbReference type="EMBL" id="KAK9810139.1"/>
    </source>
</evidence>
<keyword evidence="3" id="KW-0963">Cytoplasm</keyword>
<dbReference type="AlphaFoldDB" id="A0AAW1PPV6"/>
<protein>
    <submittedName>
        <fullName evidence="7">Uncharacterized protein</fullName>
    </submittedName>
</protein>
<proteinExistence type="inferred from homology"/>
<dbReference type="EMBL" id="JALJOR010000010">
    <property type="protein sequence ID" value="KAK9810139.1"/>
    <property type="molecule type" value="Genomic_DNA"/>
</dbReference>
<accession>A0AAW1PPV6</accession>
<comment type="caution">
    <text evidence="7">The sequence shown here is derived from an EMBL/GenBank/DDBJ whole genome shotgun (WGS) entry which is preliminary data.</text>
</comment>
<dbReference type="InterPro" id="IPR026507">
    <property type="entry name" value="PIRC1/2"/>
</dbReference>
<comment type="subcellular location">
    <subcellularLocation>
        <location evidence="1">Cell projection</location>
        <location evidence="1">Cilium</location>
    </subcellularLocation>
    <subcellularLocation>
        <location evidence="2">Cytoplasm</location>
        <location evidence="2">Cytoskeleton</location>
    </subcellularLocation>
</comment>
<evidence type="ECO:0000256" key="5">
    <source>
        <dbReference type="ARBA" id="ARBA00023273"/>
    </source>
</evidence>
<sequence length="190" mass="21070">MAQVKCLILATTSSSTFEEQLHQRGSDINGLSAHSTDRVTLPLLPVGGVTVLDKWLKADHLVVIDSSYCFEPDFNLRRIVQTAVVRGKDTICYTDTAQQAAAKQTLSKIRAIPPQFADVKVWKHKPRKQHPVYATSNNTYGYKQPTQQEMPMSWNGIRGEFTKNFVVGNGHTGFATGITGSKVHRALDDL</sequence>
<dbReference type="Pfam" id="PF14892">
    <property type="entry name" value="PIRC1_2"/>
    <property type="match status" value="1"/>
</dbReference>
<evidence type="ECO:0000256" key="4">
    <source>
        <dbReference type="ARBA" id="ARBA00023212"/>
    </source>
</evidence>
<dbReference type="PANTHER" id="PTHR20899">
    <property type="entry name" value="PIERCE HOMOLOG"/>
    <property type="match status" value="1"/>
</dbReference>
<evidence type="ECO:0000313" key="8">
    <source>
        <dbReference type="Proteomes" id="UP001489004"/>
    </source>
</evidence>
<keyword evidence="5" id="KW-0966">Cell projection</keyword>
<evidence type="ECO:0000256" key="1">
    <source>
        <dbReference type="ARBA" id="ARBA00004138"/>
    </source>
</evidence>
<dbReference type="PANTHER" id="PTHR20899:SF1">
    <property type="entry name" value="PIERCER OF MICROTUBULE WALL 1 PROTEIN"/>
    <property type="match status" value="1"/>
</dbReference>
<dbReference type="GO" id="GO:0005879">
    <property type="term" value="C:axonemal microtubule"/>
    <property type="evidence" value="ECO:0007669"/>
    <property type="project" value="InterPro"/>
</dbReference>
<dbReference type="Proteomes" id="UP001489004">
    <property type="component" value="Unassembled WGS sequence"/>
</dbReference>
<keyword evidence="4" id="KW-0206">Cytoskeleton</keyword>
<name>A0AAW1PPV6_9CHLO</name>
<comment type="similarity">
    <text evidence="6">Belongs to the PIERCE1 family.</text>
</comment>
<evidence type="ECO:0000256" key="2">
    <source>
        <dbReference type="ARBA" id="ARBA00004245"/>
    </source>
</evidence>
<evidence type="ECO:0000256" key="3">
    <source>
        <dbReference type="ARBA" id="ARBA00022490"/>
    </source>
</evidence>
<gene>
    <name evidence="7" type="ORF">WJX72_005473</name>
</gene>